<dbReference type="Proteomes" id="UP000290365">
    <property type="component" value="Chromosome"/>
</dbReference>
<name>A0A4P6JSP9_KTERU</name>
<dbReference type="AlphaFoldDB" id="A0A4P6JSP9"/>
<dbReference type="PANTHER" id="PTHR35176">
    <property type="entry name" value="HEME OXYGENASE HI_0854-RELATED"/>
    <property type="match status" value="1"/>
</dbReference>
<keyword evidence="2" id="KW-0472">Membrane</keyword>
<dbReference type="PANTHER" id="PTHR35176:SF11">
    <property type="entry name" value="PYRIDOXAMINE 5'-PHOSPHATE OXIDASE FAMILY PROTEIN"/>
    <property type="match status" value="1"/>
</dbReference>
<proteinExistence type="predicted"/>
<dbReference type="InterPro" id="IPR052019">
    <property type="entry name" value="F420H2_bilvrd_red/Heme_oxyg"/>
</dbReference>
<accession>A0A4P6JSP9</accession>
<dbReference type="EMBL" id="CP035758">
    <property type="protein sequence ID" value="QBD78315.1"/>
    <property type="molecule type" value="Genomic_DNA"/>
</dbReference>
<dbReference type="KEGG" id="kbs:EPA93_20860"/>
<dbReference type="OrthoDB" id="163808at2"/>
<evidence type="ECO:0000256" key="1">
    <source>
        <dbReference type="ARBA" id="ARBA00023002"/>
    </source>
</evidence>
<gene>
    <name evidence="3" type="ORF">EPA93_20860</name>
</gene>
<keyword evidence="4" id="KW-1185">Reference proteome</keyword>
<dbReference type="SUPFAM" id="SSF50475">
    <property type="entry name" value="FMN-binding split barrel"/>
    <property type="match status" value="1"/>
</dbReference>
<protein>
    <submittedName>
        <fullName evidence="3">PPOX class F420-dependent oxidoreductase</fullName>
        <ecNumber evidence="3">1.-.-.-</ecNumber>
    </submittedName>
</protein>
<dbReference type="GO" id="GO:0070967">
    <property type="term" value="F:coenzyme F420 binding"/>
    <property type="evidence" value="ECO:0007669"/>
    <property type="project" value="TreeGrafter"/>
</dbReference>
<dbReference type="EC" id="1.-.-.-" evidence="3"/>
<evidence type="ECO:0000256" key="2">
    <source>
        <dbReference type="SAM" id="Phobius"/>
    </source>
</evidence>
<dbReference type="InterPro" id="IPR012349">
    <property type="entry name" value="Split_barrel_FMN-bd"/>
</dbReference>
<dbReference type="InterPro" id="IPR019965">
    <property type="entry name" value="PPOX_F420-dep_Rv2061_put"/>
</dbReference>
<evidence type="ECO:0000313" key="4">
    <source>
        <dbReference type="Proteomes" id="UP000290365"/>
    </source>
</evidence>
<dbReference type="GO" id="GO:0005829">
    <property type="term" value="C:cytosol"/>
    <property type="evidence" value="ECO:0007669"/>
    <property type="project" value="TreeGrafter"/>
</dbReference>
<feature type="transmembrane region" description="Helical" evidence="2">
    <location>
        <begin position="99"/>
        <end position="118"/>
    </location>
</feature>
<keyword evidence="2" id="KW-1133">Transmembrane helix</keyword>
<dbReference type="Gene3D" id="2.30.110.10">
    <property type="entry name" value="Electron Transport, Fmn-binding Protein, Chain A"/>
    <property type="match status" value="1"/>
</dbReference>
<keyword evidence="2" id="KW-0812">Transmembrane</keyword>
<reference evidence="3 4" key="1">
    <citation type="submission" date="2019-01" db="EMBL/GenBank/DDBJ databases">
        <title>Ktedonosporobacter rubrisoli SCAWS-G2.</title>
        <authorList>
            <person name="Huang Y."/>
            <person name="Yan B."/>
        </authorList>
    </citation>
    <scope>NUCLEOTIDE SEQUENCE [LARGE SCALE GENOMIC DNA]</scope>
    <source>
        <strain evidence="3 4">SCAWS-G2</strain>
    </source>
</reference>
<sequence length="135" mass="15039">MSQHTVPTSIQELCMRSGCSHTVLLTSFRRDGRGIGTPVGMMSIDNKLYFMTSTSTWKAKRIAHTPHVQLALCTYQGKVLGPAVDGTALRLMGAKAKQARKWICVGLFGFLMNLFYILRYPGDKTAIYEVSLQSY</sequence>
<dbReference type="GO" id="GO:0016627">
    <property type="term" value="F:oxidoreductase activity, acting on the CH-CH group of donors"/>
    <property type="evidence" value="ECO:0007669"/>
    <property type="project" value="TreeGrafter"/>
</dbReference>
<dbReference type="NCBIfam" id="TIGR03666">
    <property type="entry name" value="Rv2061_F420"/>
    <property type="match status" value="1"/>
</dbReference>
<evidence type="ECO:0000313" key="3">
    <source>
        <dbReference type="EMBL" id="QBD78315.1"/>
    </source>
</evidence>
<dbReference type="RefSeq" id="WP_129889368.1">
    <property type="nucleotide sequence ID" value="NZ_CP035758.1"/>
</dbReference>
<keyword evidence="1 3" id="KW-0560">Oxidoreductase</keyword>
<organism evidence="3 4">
    <name type="scientific">Ktedonosporobacter rubrisoli</name>
    <dbReference type="NCBI Taxonomy" id="2509675"/>
    <lineage>
        <taxon>Bacteria</taxon>
        <taxon>Bacillati</taxon>
        <taxon>Chloroflexota</taxon>
        <taxon>Ktedonobacteria</taxon>
        <taxon>Ktedonobacterales</taxon>
        <taxon>Ktedonosporobacteraceae</taxon>
        <taxon>Ktedonosporobacter</taxon>
    </lineage>
</organism>